<dbReference type="InterPro" id="IPR002692">
    <property type="entry name" value="S45"/>
</dbReference>
<keyword evidence="3 6" id="KW-0732">Signal</keyword>
<gene>
    <name evidence="7" type="ORF">SAMN04487960_102103</name>
</gene>
<dbReference type="AlphaFoldDB" id="A0A1H2SDX8"/>
<dbReference type="GO" id="GO:0017000">
    <property type="term" value="P:antibiotic biosynthetic process"/>
    <property type="evidence" value="ECO:0007669"/>
    <property type="project" value="InterPro"/>
</dbReference>
<sequence>MINRTYAFGVAAATLLLSGCFGGGGGGDSSPQATPPVTDNRVAVDQQLYRATLTRTSFGIPHIKADDFAGMGYAYGYAQAEDNLCLLAEDTLTIRGLRSRYLGADGVFNIPANGTTTTNLNADFFWRFAATPDAIAPLKTESDPEVLEASSGYVDGFNRYLEEIRSGEHSGRHQACRDADWLLPMEDDDMYRRYFRLAVLASSSVFVEGIATAAPPALPDLNLPVAEDLLTQLEAAGAGDSEPLPFPLGELSIGSNMYGLSAGASQTGESILFGNPHFPWQKTERLYLAHLKVGDDAEIMGAALYGLPAVLIGFNEHFAWSHTVSTAYRFTFYELTLNPLNPTQYLYEGEYIDMTREEVSVDKLEADGSVTTETRTLYRSKYGPMLNFSVSGVPVLNWSSLKAYTLRDANAENSRLLNQFFRWNRADSFEEFVSLHGSVLGVPWVNTVATGPGKQAYYGDLTVVPNVPDAKVTECTTALSPVFDQLATGLPVLDGSRAACEWDSDADAPAEGVFGPGNLPSMLRDDWVHNCNDSYWITNPDQPLTGFAAIIGDEETPRTLRTRKCMQQVIQRLDGSDGLPGGTGFDLANLQQTVLSSELLSEQMARQQVLDAYCPLGTLMSSSGSPVNITEACEVLSAWDGTHNVTSVGGHIWREFWRNLNPLPVESPDKWLTPFDPADPVNTPANLNVLSPLVQAAFADGVKRIQDSPIAMDATMGDIQVSGIHETPIPVFGGEGFEGSFTIASSRSDDLSDGTYDVTFGNSYIQTVTWREDGTPLAEGFVTYSQSTDPASPWFSDMTEAYSQKRWIRFPWTDREIAADPNQVRYQLVELAIP</sequence>
<dbReference type="InterPro" id="IPR043147">
    <property type="entry name" value="Penicillin_amidase_A-knob"/>
</dbReference>
<organism evidence="7 8">
    <name type="scientific">Marinobacter mobilis</name>
    <dbReference type="NCBI Taxonomy" id="488533"/>
    <lineage>
        <taxon>Bacteria</taxon>
        <taxon>Pseudomonadati</taxon>
        <taxon>Pseudomonadota</taxon>
        <taxon>Gammaproteobacteria</taxon>
        <taxon>Pseudomonadales</taxon>
        <taxon>Marinobacteraceae</taxon>
        <taxon>Marinobacter</taxon>
    </lineage>
</organism>
<evidence type="ECO:0000256" key="1">
    <source>
        <dbReference type="ARBA" id="ARBA00004418"/>
    </source>
</evidence>
<dbReference type="InterPro" id="IPR029055">
    <property type="entry name" value="Ntn_hydrolases_N"/>
</dbReference>
<keyword evidence="5" id="KW-0865">Zymogen</keyword>
<keyword evidence="4" id="KW-0378">Hydrolase</keyword>
<dbReference type="Pfam" id="PF01804">
    <property type="entry name" value="Penicil_amidase"/>
    <property type="match status" value="1"/>
</dbReference>
<dbReference type="GO" id="GO:0042597">
    <property type="term" value="C:periplasmic space"/>
    <property type="evidence" value="ECO:0007669"/>
    <property type="project" value="UniProtKB-SubCell"/>
</dbReference>
<dbReference type="Gene3D" id="1.10.439.10">
    <property type="entry name" value="Penicillin Amidohydrolase, domain 1"/>
    <property type="match status" value="1"/>
</dbReference>
<reference evidence="7 8" key="1">
    <citation type="submission" date="2016-10" db="EMBL/GenBank/DDBJ databases">
        <authorList>
            <person name="de Groot N.N."/>
        </authorList>
    </citation>
    <scope>NUCLEOTIDE SEQUENCE [LARGE SCALE GENOMIC DNA]</scope>
    <source>
        <strain evidence="7 8">CGMCC 1.7059</strain>
    </source>
</reference>
<evidence type="ECO:0000256" key="4">
    <source>
        <dbReference type="ARBA" id="ARBA00022801"/>
    </source>
</evidence>
<evidence type="ECO:0000256" key="6">
    <source>
        <dbReference type="SAM" id="SignalP"/>
    </source>
</evidence>
<accession>A0A1H2SDX8</accession>
<dbReference type="Proteomes" id="UP000199675">
    <property type="component" value="Unassembled WGS sequence"/>
</dbReference>
<evidence type="ECO:0000256" key="2">
    <source>
        <dbReference type="ARBA" id="ARBA00006586"/>
    </source>
</evidence>
<name>A0A1H2SDX8_9GAMM</name>
<proteinExistence type="inferred from homology"/>
<dbReference type="RefSeq" id="WP_091811473.1">
    <property type="nucleotide sequence ID" value="NZ_FNNE01000002.1"/>
</dbReference>
<dbReference type="InterPro" id="IPR043146">
    <property type="entry name" value="Penicillin_amidase_N_B-knob"/>
</dbReference>
<keyword evidence="8" id="KW-1185">Reference proteome</keyword>
<dbReference type="Gene3D" id="2.30.120.10">
    <property type="match status" value="1"/>
</dbReference>
<evidence type="ECO:0000313" key="7">
    <source>
        <dbReference type="EMBL" id="SDW29727.1"/>
    </source>
</evidence>
<evidence type="ECO:0000256" key="5">
    <source>
        <dbReference type="ARBA" id="ARBA00023145"/>
    </source>
</evidence>
<dbReference type="OrthoDB" id="9760084at2"/>
<feature type="signal peptide" evidence="6">
    <location>
        <begin position="1"/>
        <end position="22"/>
    </location>
</feature>
<dbReference type="InterPro" id="IPR023343">
    <property type="entry name" value="Penicillin_amidase_dom1"/>
</dbReference>
<comment type="similarity">
    <text evidence="2">Belongs to the peptidase S45 family.</text>
</comment>
<feature type="chain" id="PRO_5011736571" evidence="6">
    <location>
        <begin position="23"/>
        <end position="834"/>
    </location>
</feature>
<dbReference type="STRING" id="488533.SAMN04487960_102103"/>
<dbReference type="Gene3D" id="3.60.20.10">
    <property type="entry name" value="Glutamine Phosphoribosylpyrophosphate, subunit 1, domain 1"/>
    <property type="match status" value="1"/>
</dbReference>
<dbReference type="PANTHER" id="PTHR34218">
    <property type="entry name" value="PEPTIDASE S45 PENICILLIN AMIDASE"/>
    <property type="match status" value="1"/>
</dbReference>
<dbReference type="PROSITE" id="PS51257">
    <property type="entry name" value="PROKAR_LIPOPROTEIN"/>
    <property type="match status" value="1"/>
</dbReference>
<evidence type="ECO:0000313" key="8">
    <source>
        <dbReference type="Proteomes" id="UP000199675"/>
    </source>
</evidence>
<dbReference type="SUPFAM" id="SSF56235">
    <property type="entry name" value="N-terminal nucleophile aminohydrolases (Ntn hydrolases)"/>
    <property type="match status" value="1"/>
</dbReference>
<dbReference type="GO" id="GO:0016811">
    <property type="term" value="F:hydrolase activity, acting on carbon-nitrogen (but not peptide) bonds, in linear amides"/>
    <property type="evidence" value="ECO:0007669"/>
    <property type="project" value="InterPro"/>
</dbReference>
<protein>
    <submittedName>
        <fullName evidence="7">Acyl-homoserine-lactone acylase</fullName>
    </submittedName>
</protein>
<dbReference type="Gene3D" id="1.10.1400.10">
    <property type="match status" value="1"/>
</dbReference>
<dbReference type="EMBL" id="FNNE01000002">
    <property type="protein sequence ID" value="SDW29727.1"/>
    <property type="molecule type" value="Genomic_DNA"/>
</dbReference>
<dbReference type="PANTHER" id="PTHR34218:SF3">
    <property type="entry name" value="ACYL-HOMOSERINE LACTONE ACYLASE PVDQ"/>
    <property type="match status" value="1"/>
</dbReference>
<evidence type="ECO:0000256" key="3">
    <source>
        <dbReference type="ARBA" id="ARBA00022729"/>
    </source>
</evidence>
<comment type="subcellular location">
    <subcellularLocation>
        <location evidence="1">Periplasm</location>
    </subcellularLocation>
</comment>